<comment type="caution">
    <text evidence="2">The sequence shown here is derived from an EMBL/GenBank/DDBJ whole genome shotgun (WGS) entry which is preliminary data.</text>
</comment>
<dbReference type="PANTHER" id="PTHR33112:SF16">
    <property type="entry name" value="HETEROKARYON INCOMPATIBILITY DOMAIN-CONTAINING PROTEIN"/>
    <property type="match status" value="1"/>
</dbReference>
<sequence>MLTCAICSNLQPAILTTLDPGKRTSLFFTIGDLRTSVADTSCLECTLIWNVLSESETIRDDKDSTSTVEVKIAVGKPCQVSWSRRSVYLEIFSRSEDANGGIEGIPHTIGTVQEVAEVSSSDSCFDLAASWLKTCVDSHTACRPENARPLPTRVIDVGTLNKNPVLVETHGNKGQYVALSYCWGNPLFHTVMKTTTETYQQRLHSIEFNAMPKTLQDAVTITRRLGLQYLWIDALCIIQGDMADWEREASKMCEVYSNAYLTIAGDNSPGNSHGIFNKQSFGQPPKEIKFKTGVVYVRQQLGREHDNFALITRGPQPEPMNCRGWCLQEAVLSNRLLRYTSKELFWECNEWRFCECGHASAGIKEDDEASSRNVRRPEMFGVMDEQGLRHAWGDIIMRFTERQLGFDEDKLPALAGLAKQFARAKELAAGEMDQFLAGHWRKDLVKSLLWNVEDDRSRIMRDKDIVYRRPKVWRAPTWSWPAVEGPVAYLPLRHFRSCLEIVEVSTVVNTLNLYGSIKEGSGRLVVKGKTVHGFSVRCEDIEDGDTYEGYVAGIRYAVWKGGKTRTIIPDDGINEMSSEGFEKVNNMFSCLLVGKVELPGAGVEDFFLVLREKPGYPMVYERIGVSLRRFLQYQANENSDDSVDGLFMEADEETITIY</sequence>
<name>A0ABR4C949_9HELO</name>
<evidence type="ECO:0000313" key="2">
    <source>
        <dbReference type="EMBL" id="KAL2066448.1"/>
    </source>
</evidence>
<keyword evidence="3" id="KW-1185">Reference proteome</keyword>
<organism evidence="2 3">
    <name type="scientific">Oculimacula yallundae</name>
    <dbReference type="NCBI Taxonomy" id="86028"/>
    <lineage>
        <taxon>Eukaryota</taxon>
        <taxon>Fungi</taxon>
        <taxon>Dikarya</taxon>
        <taxon>Ascomycota</taxon>
        <taxon>Pezizomycotina</taxon>
        <taxon>Leotiomycetes</taxon>
        <taxon>Helotiales</taxon>
        <taxon>Ploettnerulaceae</taxon>
        <taxon>Oculimacula</taxon>
    </lineage>
</organism>
<feature type="domain" description="Heterokaryon incompatibility" evidence="1">
    <location>
        <begin position="176"/>
        <end position="329"/>
    </location>
</feature>
<dbReference type="InterPro" id="IPR010730">
    <property type="entry name" value="HET"/>
</dbReference>
<proteinExistence type="predicted"/>
<evidence type="ECO:0000313" key="3">
    <source>
        <dbReference type="Proteomes" id="UP001595075"/>
    </source>
</evidence>
<accession>A0ABR4C949</accession>
<reference evidence="2 3" key="1">
    <citation type="journal article" date="2024" name="Commun. Biol.">
        <title>Comparative genomic analysis of thermophilic fungi reveals convergent evolutionary adaptations and gene losses.</title>
        <authorList>
            <person name="Steindorff A.S."/>
            <person name="Aguilar-Pontes M.V."/>
            <person name="Robinson A.J."/>
            <person name="Andreopoulos B."/>
            <person name="LaButti K."/>
            <person name="Kuo A."/>
            <person name="Mondo S."/>
            <person name="Riley R."/>
            <person name="Otillar R."/>
            <person name="Haridas S."/>
            <person name="Lipzen A."/>
            <person name="Grimwood J."/>
            <person name="Schmutz J."/>
            <person name="Clum A."/>
            <person name="Reid I.D."/>
            <person name="Moisan M.C."/>
            <person name="Butler G."/>
            <person name="Nguyen T.T.M."/>
            <person name="Dewar K."/>
            <person name="Conant G."/>
            <person name="Drula E."/>
            <person name="Henrissat B."/>
            <person name="Hansel C."/>
            <person name="Singer S."/>
            <person name="Hutchinson M.I."/>
            <person name="de Vries R.P."/>
            <person name="Natvig D.O."/>
            <person name="Powell A.J."/>
            <person name="Tsang A."/>
            <person name="Grigoriev I.V."/>
        </authorList>
    </citation>
    <scope>NUCLEOTIDE SEQUENCE [LARGE SCALE GENOMIC DNA]</scope>
    <source>
        <strain evidence="2 3">CBS 494.80</strain>
    </source>
</reference>
<protein>
    <recommendedName>
        <fullName evidence="1">Heterokaryon incompatibility domain-containing protein</fullName>
    </recommendedName>
</protein>
<dbReference type="PANTHER" id="PTHR33112">
    <property type="entry name" value="DOMAIN PROTEIN, PUTATIVE-RELATED"/>
    <property type="match status" value="1"/>
</dbReference>
<dbReference type="Pfam" id="PF06985">
    <property type="entry name" value="HET"/>
    <property type="match status" value="1"/>
</dbReference>
<dbReference type="EMBL" id="JAZHXI010000011">
    <property type="protein sequence ID" value="KAL2066448.1"/>
    <property type="molecule type" value="Genomic_DNA"/>
</dbReference>
<dbReference type="Proteomes" id="UP001595075">
    <property type="component" value="Unassembled WGS sequence"/>
</dbReference>
<evidence type="ECO:0000259" key="1">
    <source>
        <dbReference type="Pfam" id="PF06985"/>
    </source>
</evidence>
<gene>
    <name evidence="2" type="ORF">VTL71DRAFT_2519</name>
</gene>